<dbReference type="RefSeq" id="WP_145194918.1">
    <property type="nucleotide sequence ID" value="NZ_CP036434.1"/>
</dbReference>
<sequence precursor="true">MKLKSTLCLLGTLSLALLFALPADAAPQRRRGTTRTRTQPAAEKPLALVVLLENGGIEANLEACLGKSNRRAKITVATAGGLSIPIAGQAGLPRALKDAAVALSHLSAPLSPSLWKIERITLEEWISRTSDWLLEELVKGFQAKSGMRSLYAKLIVLEDEKMTPAHAVSVISSLAKTHQVDVHTLVHGRNNEFIGHDGAAFGRANFFDPLKAAGVDLRAVYQMNCVSGTLMDEWLELGADVVNGTLGTKNNYMPHQYFHFQKYWVDGSSFGNAVTQAYADARNYSEPAYSTVGMIQSIEDSRMQVQGATGLTARPTLFQLAAPIVAGAVRTAGQIAEDLKAGGESLARTIAALLEQGYSLAEAAAAAQAAFLREGSELARGLIEAGVSVADTISTCREAATKLTYETIVRGLKLGGASAKDIARGLKGQAQQAKNVAKWLESAGFGPGPIVKALRQGMQCNLATIADALHGAGTSFQHTAQAMWDDIRSHTPQSKIPAAIGDLIQVMATEFQFTVVHVAGELAKLGIK</sequence>
<accession>A0A518EN52</accession>
<evidence type="ECO:0000256" key="1">
    <source>
        <dbReference type="SAM" id="SignalP"/>
    </source>
</evidence>
<gene>
    <name evidence="2" type="ORF">Poly30_10160</name>
</gene>
<feature type="chain" id="PRO_5021745013" evidence="1">
    <location>
        <begin position="26"/>
        <end position="528"/>
    </location>
</feature>
<dbReference type="Proteomes" id="UP000320390">
    <property type="component" value="Chromosome"/>
</dbReference>
<protein>
    <submittedName>
        <fullName evidence="2">Uncharacterized protein</fullName>
    </submittedName>
</protein>
<feature type="signal peptide" evidence="1">
    <location>
        <begin position="1"/>
        <end position="25"/>
    </location>
</feature>
<keyword evidence="1" id="KW-0732">Signal</keyword>
<evidence type="ECO:0000313" key="2">
    <source>
        <dbReference type="EMBL" id="QDV05518.1"/>
    </source>
</evidence>
<organism evidence="2 3">
    <name type="scientific">Saltatorellus ferox</name>
    <dbReference type="NCBI Taxonomy" id="2528018"/>
    <lineage>
        <taxon>Bacteria</taxon>
        <taxon>Pseudomonadati</taxon>
        <taxon>Planctomycetota</taxon>
        <taxon>Planctomycetia</taxon>
        <taxon>Planctomycetia incertae sedis</taxon>
        <taxon>Saltatorellus</taxon>
    </lineage>
</organism>
<dbReference type="EMBL" id="CP036434">
    <property type="protein sequence ID" value="QDV05518.1"/>
    <property type="molecule type" value="Genomic_DNA"/>
</dbReference>
<reference evidence="2 3" key="1">
    <citation type="submission" date="2019-02" db="EMBL/GenBank/DDBJ databases">
        <title>Deep-cultivation of Planctomycetes and their phenomic and genomic characterization uncovers novel biology.</title>
        <authorList>
            <person name="Wiegand S."/>
            <person name="Jogler M."/>
            <person name="Boedeker C."/>
            <person name="Pinto D."/>
            <person name="Vollmers J."/>
            <person name="Rivas-Marin E."/>
            <person name="Kohn T."/>
            <person name="Peeters S.H."/>
            <person name="Heuer A."/>
            <person name="Rast P."/>
            <person name="Oberbeckmann S."/>
            <person name="Bunk B."/>
            <person name="Jeske O."/>
            <person name="Meyerdierks A."/>
            <person name="Storesund J.E."/>
            <person name="Kallscheuer N."/>
            <person name="Luecker S."/>
            <person name="Lage O.M."/>
            <person name="Pohl T."/>
            <person name="Merkel B.J."/>
            <person name="Hornburger P."/>
            <person name="Mueller R.-W."/>
            <person name="Bruemmer F."/>
            <person name="Labrenz M."/>
            <person name="Spormann A.M."/>
            <person name="Op den Camp H."/>
            <person name="Overmann J."/>
            <person name="Amann R."/>
            <person name="Jetten M.S.M."/>
            <person name="Mascher T."/>
            <person name="Medema M.H."/>
            <person name="Devos D.P."/>
            <person name="Kaster A.-K."/>
            <person name="Ovreas L."/>
            <person name="Rohde M."/>
            <person name="Galperin M.Y."/>
            <person name="Jogler C."/>
        </authorList>
    </citation>
    <scope>NUCLEOTIDE SEQUENCE [LARGE SCALE GENOMIC DNA]</scope>
    <source>
        <strain evidence="2 3">Poly30</strain>
    </source>
</reference>
<dbReference type="OrthoDB" id="5327667at2"/>
<proteinExistence type="predicted"/>
<keyword evidence="3" id="KW-1185">Reference proteome</keyword>
<evidence type="ECO:0000313" key="3">
    <source>
        <dbReference type="Proteomes" id="UP000320390"/>
    </source>
</evidence>
<dbReference type="AlphaFoldDB" id="A0A518EN52"/>
<name>A0A518EN52_9BACT</name>